<evidence type="ECO:0000256" key="13">
    <source>
        <dbReference type="ARBA" id="ARBA00023102"/>
    </source>
</evidence>
<evidence type="ECO:0000256" key="11">
    <source>
        <dbReference type="ARBA" id="ARBA00022801"/>
    </source>
</evidence>
<comment type="pathway">
    <text evidence="4 15">Amino-acid biosynthesis; L-histidine biosynthesis; L-histidine from 5-phospho-alpha-D-ribose 1-diphosphate: step 3/9.</text>
</comment>
<dbReference type="GO" id="GO:0004635">
    <property type="term" value="F:phosphoribosyl-AMP cyclohydrolase activity"/>
    <property type="evidence" value="ECO:0007669"/>
    <property type="project" value="UniProtKB-UniRule"/>
</dbReference>
<dbReference type="Gene3D" id="1.10.287.1080">
    <property type="entry name" value="MazG-like"/>
    <property type="match status" value="1"/>
</dbReference>
<evidence type="ECO:0000256" key="10">
    <source>
        <dbReference type="ARBA" id="ARBA00022741"/>
    </source>
</evidence>
<comment type="similarity">
    <text evidence="7 15">In the N-terminal section; belongs to the PRA-CH family.</text>
</comment>
<dbReference type="SUPFAM" id="SSF101386">
    <property type="entry name" value="all-alpha NTP pyrophosphatases"/>
    <property type="match status" value="1"/>
</dbReference>
<comment type="catalytic activity">
    <reaction evidence="1 15">
        <text>1-(5-phospho-beta-D-ribosyl)-5'-AMP + H2O = 1-(5-phospho-beta-D-ribosyl)-5-[(5-phospho-beta-D-ribosylamino)methylideneamino]imidazole-4-carboxamide</text>
        <dbReference type="Rhea" id="RHEA:20049"/>
        <dbReference type="ChEBI" id="CHEBI:15377"/>
        <dbReference type="ChEBI" id="CHEBI:58435"/>
        <dbReference type="ChEBI" id="CHEBI:59457"/>
        <dbReference type="EC" id="3.5.4.19"/>
    </reaction>
</comment>
<keyword evidence="18" id="KW-1185">Reference proteome</keyword>
<dbReference type="CDD" id="cd11534">
    <property type="entry name" value="NTP-PPase_HisIE_like"/>
    <property type="match status" value="1"/>
</dbReference>
<evidence type="ECO:0000313" key="17">
    <source>
        <dbReference type="EMBL" id="MBD2872610.1"/>
    </source>
</evidence>
<dbReference type="HAMAP" id="MF_01021">
    <property type="entry name" value="HisI"/>
    <property type="match status" value="1"/>
</dbReference>
<dbReference type="InterPro" id="IPR021130">
    <property type="entry name" value="PRib-ATP_PPHydrolase-like"/>
</dbReference>
<evidence type="ECO:0000259" key="16">
    <source>
        <dbReference type="Pfam" id="PF01502"/>
    </source>
</evidence>
<proteinExistence type="inferred from homology"/>
<evidence type="ECO:0000256" key="5">
    <source>
        <dbReference type="ARBA" id="ARBA00005204"/>
    </source>
</evidence>
<evidence type="ECO:0000256" key="4">
    <source>
        <dbReference type="ARBA" id="ARBA00005169"/>
    </source>
</evidence>
<evidence type="ECO:0000256" key="2">
    <source>
        <dbReference type="ARBA" id="ARBA00001460"/>
    </source>
</evidence>
<evidence type="ECO:0000256" key="6">
    <source>
        <dbReference type="ARBA" id="ARBA00007731"/>
    </source>
</evidence>
<dbReference type="SUPFAM" id="SSF141734">
    <property type="entry name" value="HisI-like"/>
    <property type="match status" value="1"/>
</dbReference>
<dbReference type="Pfam" id="PF01503">
    <property type="entry name" value="PRA-PH"/>
    <property type="match status" value="1"/>
</dbReference>
<feature type="domain" description="Phosphoribosyl-AMP cyclohydrolase" evidence="16">
    <location>
        <begin position="36"/>
        <end position="109"/>
    </location>
</feature>
<keyword evidence="11 15" id="KW-0378">Hydrolase</keyword>
<dbReference type="Pfam" id="PF01502">
    <property type="entry name" value="PRA-CH"/>
    <property type="match status" value="1"/>
</dbReference>
<evidence type="ECO:0000256" key="3">
    <source>
        <dbReference type="ARBA" id="ARBA00004496"/>
    </source>
</evidence>
<dbReference type="HAMAP" id="MF_01019">
    <property type="entry name" value="HisIE"/>
    <property type="match status" value="1"/>
</dbReference>
<dbReference type="GO" id="GO:0005737">
    <property type="term" value="C:cytoplasm"/>
    <property type="evidence" value="ECO:0007669"/>
    <property type="project" value="UniProtKB-SubCell"/>
</dbReference>
<keyword evidence="10 15" id="KW-0547">Nucleotide-binding</keyword>
<dbReference type="InterPro" id="IPR002496">
    <property type="entry name" value="PRib_AMP_CycHydrolase_dom"/>
</dbReference>
<comment type="similarity">
    <text evidence="6 15">In the C-terminal section; belongs to the PRA-PH family.</text>
</comment>
<accession>A0A927CSE5</accession>
<dbReference type="AlphaFoldDB" id="A0A927CSE5"/>
<dbReference type="NCBIfam" id="NF002747">
    <property type="entry name" value="PRK02759.1"/>
    <property type="match status" value="1"/>
</dbReference>
<sequence>MTENRHSGELIAKVKWDGAGLVPAIVQDAQSKEVLMMAYMNEESLRLSIESGVTWFWSRSRSELWNKGATSGNTQRIVSMAYDCDGDTLLVKVEQKGAACHTGRYSCFFNPIGVSGAAADASGAAPDRFGTLGRLEGVIAQRYAERPEGSYTTYLFEKGVDKILKKVGEEASEVIIAAKNKDNDELRSEASDLIFHLMVLLRERGLPLDDVIREIDGRHGKPTTNKMR</sequence>
<keyword evidence="14 15" id="KW-0511">Multifunctional enzyme</keyword>
<comment type="pathway">
    <text evidence="5 15">Amino-acid biosynthesis; L-histidine biosynthesis; L-histidine from 5-phospho-alpha-D-ribose 1-diphosphate: step 2/9.</text>
</comment>
<dbReference type="InterPro" id="IPR023019">
    <property type="entry name" value="His_synth_HisIE"/>
</dbReference>
<keyword evidence="9 15" id="KW-0028">Amino-acid biosynthesis</keyword>
<evidence type="ECO:0000256" key="8">
    <source>
        <dbReference type="ARBA" id="ARBA00022490"/>
    </source>
</evidence>
<dbReference type="PANTHER" id="PTHR42945">
    <property type="entry name" value="HISTIDINE BIOSYNTHESIS BIFUNCTIONAL PROTEIN"/>
    <property type="match status" value="1"/>
</dbReference>
<dbReference type="InterPro" id="IPR026660">
    <property type="entry name" value="PRA-CH"/>
</dbReference>
<dbReference type="InterPro" id="IPR008179">
    <property type="entry name" value="HisE"/>
</dbReference>
<dbReference type="PANTHER" id="PTHR42945:SF9">
    <property type="entry name" value="HISTIDINE BIOSYNTHESIS BIFUNCTIONAL PROTEIN HISIE"/>
    <property type="match status" value="1"/>
</dbReference>
<evidence type="ECO:0000256" key="9">
    <source>
        <dbReference type="ARBA" id="ARBA00022605"/>
    </source>
</evidence>
<gene>
    <name evidence="15" type="primary">hisI</name>
    <name evidence="15" type="synonym">hisIE</name>
    <name evidence="17" type="ORF">IDH41_28965</name>
</gene>
<dbReference type="Gene3D" id="3.10.20.810">
    <property type="entry name" value="Phosphoribosyl-AMP cyclohydrolase"/>
    <property type="match status" value="1"/>
</dbReference>
<dbReference type="EC" id="3.5.4.19" evidence="15"/>
<reference evidence="17" key="1">
    <citation type="submission" date="2020-09" db="EMBL/GenBank/DDBJ databases">
        <title>A novel bacterium of genus Paenibacillus, isolated from South China Sea.</title>
        <authorList>
            <person name="Huang H."/>
            <person name="Mo K."/>
            <person name="Hu Y."/>
        </authorList>
    </citation>
    <scope>NUCLEOTIDE SEQUENCE</scope>
    <source>
        <strain evidence="17">IB182493</strain>
    </source>
</reference>
<dbReference type="RefSeq" id="WP_190867444.1">
    <property type="nucleotide sequence ID" value="NZ_JACXIY010000053.1"/>
</dbReference>
<dbReference type="GO" id="GO:0005524">
    <property type="term" value="F:ATP binding"/>
    <property type="evidence" value="ECO:0007669"/>
    <property type="project" value="UniProtKB-KW"/>
</dbReference>
<evidence type="ECO:0000313" key="18">
    <source>
        <dbReference type="Proteomes" id="UP000632125"/>
    </source>
</evidence>
<protein>
    <recommendedName>
        <fullName evidence="15">Histidine biosynthesis bifunctional protein HisIE</fullName>
    </recommendedName>
    <domain>
        <recommendedName>
            <fullName evidence="15">Phosphoribosyl-AMP cyclohydrolase</fullName>
            <shortName evidence="15">PRA-CH</shortName>
            <ecNumber evidence="15">3.5.4.19</ecNumber>
        </recommendedName>
    </domain>
    <domain>
        <recommendedName>
            <fullName evidence="15">Phosphoribosyl-ATP pyrophosphatase</fullName>
            <shortName evidence="15">PRA-PH</shortName>
            <ecNumber evidence="15">3.6.1.31</ecNumber>
        </recommendedName>
    </domain>
</protein>
<dbReference type="InterPro" id="IPR038019">
    <property type="entry name" value="PRib_AMP_CycHydrolase_sf"/>
</dbReference>
<dbReference type="GO" id="GO:0000105">
    <property type="term" value="P:L-histidine biosynthetic process"/>
    <property type="evidence" value="ECO:0007669"/>
    <property type="project" value="UniProtKB-UniRule"/>
</dbReference>
<keyword evidence="13 15" id="KW-0368">Histidine biosynthesis</keyword>
<dbReference type="EC" id="3.6.1.31" evidence="15"/>
<evidence type="ECO:0000256" key="12">
    <source>
        <dbReference type="ARBA" id="ARBA00022840"/>
    </source>
</evidence>
<keyword evidence="8 15" id="KW-0963">Cytoplasm</keyword>
<comment type="caution">
    <text evidence="17">The sequence shown here is derived from an EMBL/GenBank/DDBJ whole genome shotgun (WGS) entry which is preliminary data.</text>
</comment>
<feature type="region of interest" description="Phosphoribosyl-AMP cyclohydrolase" evidence="15">
    <location>
        <begin position="1"/>
        <end position="131"/>
    </location>
</feature>
<dbReference type="EMBL" id="JACXIY010000053">
    <property type="protein sequence ID" value="MBD2872610.1"/>
    <property type="molecule type" value="Genomic_DNA"/>
</dbReference>
<evidence type="ECO:0000256" key="15">
    <source>
        <dbReference type="HAMAP-Rule" id="MF_01019"/>
    </source>
</evidence>
<evidence type="ECO:0000256" key="1">
    <source>
        <dbReference type="ARBA" id="ARBA00000024"/>
    </source>
</evidence>
<dbReference type="GO" id="GO:0004636">
    <property type="term" value="F:phosphoribosyl-ATP diphosphatase activity"/>
    <property type="evidence" value="ECO:0007669"/>
    <property type="project" value="UniProtKB-UniRule"/>
</dbReference>
<name>A0A927CSE5_9BACL</name>
<dbReference type="NCBIfam" id="NF000768">
    <property type="entry name" value="PRK00051.1"/>
    <property type="match status" value="1"/>
</dbReference>
<dbReference type="NCBIfam" id="TIGR03188">
    <property type="entry name" value="histidine_hisI"/>
    <property type="match status" value="1"/>
</dbReference>
<keyword evidence="12 15" id="KW-0067">ATP-binding</keyword>
<comment type="subcellular location">
    <subcellularLocation>
        <location evidence="3 15">Cytoplasm</location>
    </subcellularLocation>
</comment>
<feature type="region of interest" description="Phosphoribosyl-ATP pyrophosphohydrolase" evidence="15">
    <location>
        <begin position="132"/>
        <end position="228"/>
    </location>
</feature>
<dbReference type="Proteomes" id="UP000632125">
    <property type="component" value="Unassembled WGS sequence"/>
</dbReference>
<evidence type="ECO:0000256" key="7">
    <source>
        <dbReference type="ARBA" id="ARBA00008299"/>
    </source>
</evidence>
<dbReference type="FunFam" id="3.10.20.810:FF:000001">
    <property type="entry name" value="Histidine biosynthesis bifunctional protein HisIE"/>
    <property type="match status" value="1"/>
</dbReference>
<dbReference type="FunFam" id="1.10.287.1080:FF:000002">
    <property type="entry name" value="Histidine biosynthesis bifunctional protein HisIE"/>
    <property type="match status" value="1"/>
</dbReference>
<comment type="catalytic activity">
    <reaction evidence="2 15">
        <text>1-(5-phospho-beta-D-ribosyl)-ATP + H2O = 1-(5-phospho-beta-D-ribosyl)-5'-AMP + diphosphate + H(+)</text>
        <dbReference type="Rhea" id="RHEA:22828"/>
        <dbReference type="ChEBI" id="CHEBI:15377"/>
        <dbReference type="ChEBI" id="CHEBI:15378"/>
        <dbReference type="ChEBI" id="CHEBI:33019"/>
        <dbReference type="ChEBI" id="CHEBI:59457"/>
        <dbReference type="ChEBI" id="CHEBI:73183"/>
        <dbReference type="EC" id="3.6.1.31"/>
    </reaction>
</comment>
<evidence type="ECO:0000256" key="14">
    <source>
        <dbReference type="ARBA" id="ARBA00023268"/>
    </source>
</evidence>
<organism evidence="17 18">
    <name type="scientific">Paenibacillus arenilitoris</name>
    <dbReference type="NCBI Taxonomy" id="2772299"/>
    <lineage>
        <taxon>Bacteria</taxon>
        <taxon>Bacillati</taxon>
        <taxon>Bacillota</taxon>
        <taxon>Bacilli</taxon>
        <taxon>Bacillales</taxon>
        <taxon>Paenibacillaceae</taxon>
        <taxon>Paenibacillus</taxon>
    </lineage>
</organism>
<dbReference type="HAMAP" id="MF_01020">
    <property type="entry name" value="HisE"/>
    <property type="match status" value="1"/>
</dbReference>